<comment type="caution">
    <text evidence="1">The sequence shown here is derived from an EMBL/GenBank/DDBJ whole genome shotgun (WGS) entry which is preliminary data.</text>
</comment>
<protein>
    <submittedName>
        <fullName evidence="1">Uncharacterized protein</fullName>
    </submittedName>
</protein>
<organism evidence="1 2">
    <name type="scientific">Candidatus Thiomargarita nelsonii</name>
    <dbReference type="NCBI Taxonomy" id="1003181"/>
    <lineage>
        <taxon>Bacteria</taxon>
        <taxon>Pseudomonadati</taxon>
        <taxon>Pseudomonadota</taxon>
        <taxon>Gammaproteobacteria</taxon>
        <taxon>Thiotrichales</taxon>
        <taxon>Thiotrichaceae</taxon>
        <taxon>Thiomargarita</taxon>
    </lineage>
</organism>
<reference evidence="1 2" key="1">
    <citation type="submission" date="2016-05" db="EMBL/GenBank/DDBJ databases">
        <title>Single-cell genome of chain-forming Candidatus Thiomargarita nelsonii and comparison to other large sulfur-oxidizing bacteria.</title>
        <authorList>
            <person name="Winkel M."/>
            <person name="Salman V."/>
            <person name="Woyke T."/>
            <person name="Schulz-Vogt H."/>
            <person name="Richter M."/>
            <person name="Flood B."/>
            <person name="Bailey J."/>
            <person name="Amann R."/>
            <person name="Mussmann M."/>
        </authorList>
    </citation>
    <scope>NUCLEOTIDE SEQUENCE [LARGE SCALE GENOMIC DNA]</scope>
    <source>
        <strain evidence="1 2">THI036</strain>
    </source>
</reference>
<gene>
    <name evidence="1" type="ORF">THIOM_001187</name>
</gene>
<accession>A0A176S4R0</accession>
<evidence type="ECO:0000313" key="1">
    <source>
        <dbReference type="EMBL" id="OAD22990.1"/>
    </source>
</evidence>
<dbReference type="Proteomes" id="UP000076962">
    <property type="component" value="Unassembled WGS sequence"/>
</dbReference>
<dbReference type="EMBL" id="LUTY01000619">
    <property type="protein sequence ID" value="OAD22990.1"/>
    <property type="molecule type" value="Genomic_DNA"/>
</dbReference>
<proteinExistence type="predicted"/>
<sequence length="55" mass="6014">MPISGAMTGFTSNPGFYKLTRFYIESHNMAAVTPLQRNRGMPAIPASLFPAFVAH</sequence>
<evidence type="ECO:0000313" key="2">
    <source>
        <dbReference type="Proteomes" id="UP000076962"/>
    </source>
</evidence>
<name>A0A176S4R0_9GAMM</name>
<dbReference type="AlphaFoldDB" id="A0A176S4R0"/>
<keyword evidence="2" id="KW-1185">Reference proteome</keyword>